<organism evidence="2 3">
    <name type="scientific">Hibiscus syriacus</name>
    <name type="common">Rose of Sharon</name>
    <dbReference type="NCBI Taxonomy" id="106335"/>
    <lineage>
        <taxon>Eukaryota</taxon>
        <taxon>Viridiplantae</taxon>
        <taxon>Streptophyta</taxon>
        <taxon>Embryophyta</taxon>
        <taxon>Tracheophyta</taxon>
        <taxon>Spermatophyta</taxon>
        <taxon>Magnoliopsida</taxon>
        <taxon>eudicotyledons</taxon>
        <taxon>Gunneridae</taxon>
        <taxon>Pentapetalae</taxon>
        <taxon>rosids</taxon>
        <taxon>malvids</taxon>
        <taxon>Malvales</taxon>
        <taxon>Malvaceae</taxon>
        <taxon>Malvoideae</taxon>
        <taxon>Hibiscus</taxon>
    </lineage>
</organism>
<dbReference type="Proteomes" id="UP000436088">
    <property type="component" value="Unassembled WGS sequence"/>
</dbReference>
<dbReference type="AlphaFoldDB" id="A0A6A3BZJ3"/>
<dbReference type="PANTHER" id="PTHR33116">
    <property type="entry name" value="REVERSE TRANSCRIPTASE ZINC-BINDING DOMAIN-CONTAINING PROTEIN-RELATED-RELATED"/>
    <property type="match status" value="1"/>
</dbReference>
<dbReference type="EMBL" id="VEPZ02000570">
    <property type="protein sequence ID" value="KAE8722230.1"/>
    <property type="molecule type" value="Genomic_DNA"/>
</dbReference>
<accession>A0A6A3BZJ3</accession>
<proteinExistence type="predicted"/>
<reference evidence="2" key="1">
    <citation type="submission" date="2019-09" db="EMBL/GenBank/DDBJ databases">
        <title>Draft genome information of white flower Hibiscus syriacus.</title>
        <authorList>
            <person name="Kim Y.-M."/>
        </authorList>
    </citation>
    <scope>NUCLEOTIDE SEQUENCE [LARGE SCALE GENOMIC DNA]</scope>
    <source>
        <strain evidence="2">YM2019G1</strain>
    </source>
</reference>
<evidence type="ECO:0000313" key="3">
    <source>
        <dbReference type="Proteomes" id="UP000436088"/>
    </source>
</evidence>
<evidence type="ECO:0000313" key="2">
    <source>
        <dbReference type="EMBL" id="KAE8722230.1"/>
    </source>
</evidence>
<name>A0A6A3BZJ3_HIBSY</name>
<feature type="domain" description="Reverse transcriptase zinc-binding" evidence="1">
    <location>
        <begin position="187"/>
        <end position="253"/>
    </location>
</feature>
<protein>
    <recommendedName>
        <fullName evidence="1">Reverse transcriptase zinc-binding domain-containing protein</fullName>
    </recommendedName>
</protein>
<dbReference type="PANTHER" id="PTHR33116:SF86">
    <property type="entry name" value="REVERSE TRANSCRIPTASE DOMAIN-CONTAINING PROTEIN"/>
    <property type="match status" value="1"/>
</dbReference>
<dbReference type="Pfam" id="PF13966">
    <property type="entry name" value="zf-RVT"/>
    <property type="match status" value="1"/>
</dbReference>
<dbReference type="InterPro" id="IPR026960">
    <property type="entry name" value="RVT-Znf"/>
</dbReference>
<sequence length="568" mass="65117">METFGFLRDKVAKRIQGWSHNLLSYGGREVFLKFVVQALPTYVMSCYLLPDVVVEAITSLRRAYWWSGKYETRGWAHVAWNKVCRAKRDRGVGFRDLKLFNMVLLGKQVWKFLHNPSSLLFQRGSTEEWALIALRLYTSTRWGGSHSVALNSTYVDNEEQPIMCGDFMIQGAARWMKTRSIAGIERDRSPIWKIISKLPTLPKIKIFGWRVCHDALPTGHKLVTAGLGNRICPMCQSEVETALHALKDCLNVNEILVLSGLNSGCVDMQANTRKSWLEEIVSSFDRDDFIKLLTLLWSNWFRRNKWVHDKELQEARDVVNTAWIIRTEIKNVHDKDPNLNKPLMVSNIWWIKPTEGIFKINIDMAFLPITDEATIGVIARDHHEMVYCGMTKKLQGTHTAESVEAVVSDYSSFIIPEMETIDFKLLPDPNLNFHQTTQNSGSVYNDENVANLSSENFQGQALKLPENNSFVGNTTNLFGNGDFENSLMAESPTGFKVGRYSPEERQERISKYRAKRNRRNFNKTIKGFFFMEREVDAGGSETDDVELSDCTLMALRYHELADQRKDGN</sequence>
<keyword evidence="3" id="KW-1185">Reference proteome</keyword>
<gene>
    <name evidence="2" type="ORF">F3Y22_tig00014304pilonHSYRG00093</name>
</gene>
<comment type="caution">
    <text evidence="2">The sequence shown here is derived from an EMBL/GenBank/DDBJ whole genome shotgun (WGS) entry which is preliminary data.</text>
</comment>
<evidence type="ECO:0000259" key="1">
    <source>
        <dbReference type="Pfam" id="PF13966"/>
    </source>
</evidence>